<dbReference type="GO" id="GO:0009252">
    <property type="term" value="P:peptidoglycan biosynthetic process"/>
    <property type="evidence" value="ECO:0007669"/>
    <property type="project" value="UniProtKB-UniRule"/>
</dbReference>
<dbReference type="InterPro" id="IPR023346">
    <property type="entry name" value="Lysozyme-like_dom_sf"/>
</dbReference>
<keyword evidence="7 11" id="KW-0573">Peptidoglycan synthesis</keyword>
<evidence type="ECO:0000256" key="5">
    <source>
        <dbReference type="ARBA" id="ARBA00022692"/>
    </source>
</evidence>
<dbReference type="EC" id="2.4.99.28" evidence="11"/>
<feature type="transmembrane region" description="Helical" evidence="11">
    <location>
        <begin position="35"/>
        <end position="56"/>
    </location>
</feature>
<comment type="similarity">
    <text evidence="11">Belongs to the glycosyltransferase 51 family.</text>
</comment>
<evidence type="ECO:0000259" key="12">
    <source>
        <dbReference type="Pfam" id="PF00912"/>
    </source>
</evidence>
<dbReference type="AlphaFoldDB" id="A0A212LKW2"/>
<dbReference type="InterPro" id="IPR001264">
    <property type="entry name" value="Glyco_trans_51"/>
</dbReference>
<sequence>MSDLSEAMAEGKPAASDEEAAAVRRSGWRIWLRRLSVAAAVAVVLPFILTPLYLFVRPVSTLMVWDLMTLQGYSRTWVDLDDIAPSMKQAVVMSEDGQFCFHDGVDWAQLRSVLSRDGGPNRGASTITMQTVKNVFLWPSRSYIRKGLEIPLALYADLVWSKRRTLEIYLNIAELGPNVYGVEAAAQYYYKKPASKLSRREAALIAAALPNPAVRNPLKPSRAQRTLSRIIERRVGQSGAYVECLKP</sequence>
<organism evidence="13">
    <name type="scientific">uncultured Pleomorphomonas sp</name>
    <dbReference type="NCBI Taxonomy" id="442121"/>
    <lineage>
        <taxon>Bacteria</taxon>
        <taxon>Pseudomonadati</taxon>
        <taxon>Pseudomonadota</taxon>
        <taxon>Alphaproteobacteria</taxon>
        <taxon>Hyphomicrobiales</taxon>
        <taxon>Pleomorphomonadaceae</taxon>
        <taxon>Pleomorphomonas</taxon>
        <taxon>environmental samples</taxon>
    </lineage>
</organism>
<feature type="domain" description="Glycosyl transferase family 51" evidence="12">
    <location>
        <begin position="72"/>
        <end position="231"/>
    </location>
</feature>
<evidence type="ECO:0000256" key="1">
    <source>
        <dbReference type="ARBA" id="ARBA00022475"/>
    </source>
</evidence>
<keyword evidence="8 11" id="KW-1133">Transmembrane helix</keyword>
<dbReference type="GO" id="GO:0008955">
    <property type="term" value="F:peptidoglycan glycosyltransferase activity"/>
    <property type="evidence" value="ECO:0007669"/>
    <property type="project" value="UniProtKB-UniRule"/>
</dbReference>
<keyword evidence="4 11" id="KW-0808">Transferase</keyword>
<evidence type="ECO:0000313" key="13">
    <source>
        <dbReference type="EMBL" id="SCM78173.1"/>
    </source>
</evidence>
<proteinExistence type="inferred from homology"/>
<dbReference type="GO" id="GO:0071555">
    <property type="term" value="P:cell wall organization"/>
    <property type="evidence" value="ECO:0007669"/>
    <property type="project" value="UniProtKB-KW"/>
</dbReference>
<dbReference type="Pfam" id="PF00912">
    <property type="entry name" value="Transgly"/>
    <property type="match status" value="1"/>
</dbReference>
<evidence type="ECO:0000256" key="10">
    <source>
        <dbReference type="ARBA" id="ARBA00023316"/>
    </source>
</evidence>
<keyword evidence="10 11" id="KW-0961">Cell wall biogenesis/degradation</keyword>
<dbReference type="SUPFAM" id="SSF53955">
    <property type="entry name" value="Lysozyme-like"/>
    <property type="match status" value="1"/>
</dbReference>
<evidence type="ECO:0000256" key="11">
    <source>
        <dbReference type="HAMAP-Rule" id="MF_00766"/>
    </source>
</evidence>
<comment type="subcellular location">
    <subcellularLocation>
        <location evidence="11">Cell inner membrane</location>
        <topology evidence="11">Single-pass membrane protein</topology>
    </subcellularLocation>
</comment>
<dbReference type="GO" id="GO:0008360">
    <property type="term" value="P:regulation of cell shape"/>
    <property type="evidence" value="ECO:0007669"/>
    <property type="project" value="UniProtKB-KW"/>
</dbReference>
<dbReference type="GO" id="GO:0005886">
    <property type="term" value="C:plasma membrane"/>
    <property type="evidence" value="ECO:0007669"/>
    <property type="project" value="UniProtKB-SubCell"/>
</dbReference>
<dbReference type="RefSeq" id="WP_245427386.1">
    <property type="nucleotide sequence ID" value="NZ_LT608334.1"/>
</dbReference>
<dbReference type="GO" id="GO:0009274">
    <property type="term" value="C:peptidoglycan-based cell wall"/>
    <property type="evidence" value="ECO:0007669"/>
    <property type="project" value="InterPro"/>
</dbReference>
<dbReference type="PANTHER" id="PTHR30400">
    <property type="entry name" value="MONOFUNCTIONAL BIOSYNTHETIC PEPTIDOGLYCAN TRANSGLYCOSYLASE"/>
    <property type="match status" value="1"/>
</dbReference>
<comment type="pathway">
    <text evidence="11">Cell wall biogenesis; peptidoglycan biosynthesis.</text>
</comment>
<dbReference type="Gene3D" id="1.10.3810.10">
    <property type="entry name" value="Biosynthetic peptidoglycan transglycosylase-like"/>
    <property type="match status" value="1"/>
</dbReference>
<dbReference type="InterPro" id="IPR036950">
    <property type="entry name" value="PBP_transglycosylase"/>
</dbReference>
<dbReference type="GO" id="GO:0016763">
    <property type="term" value="F:pentosyltransferase activity"/>
    <property type="evidence" value="ECO:0007669"/>
    <property type="project" value="InterPro"/>
</dbReference>
<dbReference type="InterPro" id="IPR011812">
    <property type="entry name" value="Pep_trsgly"/>
</dbReference>
<keyword evidence="9 11" id="KW-0472">Membrane</keyword>
<evidence type="ECO:0000256" key="4">
    <source>
        <dbReference type="ARBA" id="ARBA00022679"/>
    </source>
</evidence>
<dbReference type="EMBL" id="FMJD01000010">
    <property type="protein sequence ID" value="SCM78173.1"/>
    <property type="molecule type" value="Genomic_DNA"/>
</dbReference>
<dbReference type="UniPathway" id="UPA00219"/>
<accession>A0A212LKW2</accession>
<comment type="function">
    <text evidence="11">Peptidoglycan polymerase that catalyzes glycan chain elongation from lipid-linked precursors.</text>
</comment>
<protein>
    <recommendedName>
        <fullName evidence="11">Biosynthetic peptidoglycan transglycosylase</fullName>
        <ecNumber evidence="11">2.4.99.28</ecNumber>
    </recommendedName>
    <alternativeName>
        <fullName evidence="11">Glycan polymerase</fullName>
    </alternativeName>
    <alternativeName>
        <fullName evidence="11">Peptidoglycan glycosyltransferase MtgA</fullName>
        <shortName evidence="11">PGT</shortName>
    </alternativeName>
</protein>
<dbReference type="HAMAP" id="MF_00766">
    <property type="entry name" value="PGT_MtgA"/>
    <property type="match status" value="1"/>
</dbReference>
<keyword evidence="2 11" id="KW-0997">Cell inner membrane</keyword>
<evidence type="ECO:0000256" key="7">
    <source>
        <dbReference type="ARBA" id="ARBA00022984"/>
    </source>
</evidence>
<evidence type="ECO:0000256" key="9">
    <source>
        <dbReference type="ARBA" id="ARBA00023136"/>
    </source>
</evidence>
<keyword evidence="5 11" id="KW-0812">Transmembrane</keyword>
<keyword evidence="3 11" id="KW-0328">Glycosyltransferase</keyword>
<dbReference type="NCBIfam" id="TIGR02070">
    <property type="entry name" value="mono_pep_trsgly"/>
    <property type="match status" value="1"/>
</dbReference>
<keyword evidence="1 11" id="KW-1003">Cell membrane</keyword>
<evidence type="ECO:0000256" key="6">
    <source>
        <dbReference type="ARBA" id="ARBA00022960"/>
    </source>
</evidence>
<name>A0A212LKW2_9HYPH</name>
<evidence type="ECO:0000256" key="3">
    <source>
        <dbReference type="ARBA" id="ARBA00022676"/>
    </source>
</evidence>
<keyword evidence="6 11" id="KW-0133">Cell shape</keyword>
<dbReference type="PANTHER" id="PTHR30400:SF0">
    <property type="entry name" value="BIOSYNTHETIC PEPTIDOGLYCAN TRANSGLYCOSYLASE"/>
    <property type="match status" value="1"/>
</dbReference>
<reference evidence="13" key="1">
    <citation type="submission" date="2016-08" db="EMBL/GenBank/DDBJ databases">
        <authorList>
            <person name="Seilhamer J.J."/>
        </authorList>
    </citation>
    <scope>NUCLEOTIDE SEQUENCE</scope>
    <source>
        <strain evidence="13">86</strain>
    </source>
</reference>
<comment type="catalytic activity">
    <reaction evidence="11">
        <text>[GlcNAc-(1-&gt;4)-Mur2Ac(oyl-L-Ala-gamma-D-Glu-L-Lys-D-Ala-D-Ala)](n)-di-trans,octa-cis-undecaprenyl diphosphate + beta-D-GlcNAc-(1-&gt;4)-Mur2Ac(oyl-L-Ala-gamma-D-Glu-L-Lys-D-Ala-D-Ala)-di-trans,octa-cis-undecaprenyl diphosphate = [GlcNAc-(1-&gt;4)-Mur2Ac(oyl-L-Ala-gamma-D-Glu-L-Lys-D-Ala-D-Ala)](n+1)-di-trans,octa-cis-undecaprenyl diphosphate + di-trans,octa-cis-undecaprenyl diphosphate + H(+)</text>
        <dbReference type="Rhea" id="RHEA:23708"/>
        <dbReference type="Rhea" id="RHEA-COMP:9602"/>
        <dbReference type="Rhea" id="RHEA-COMP:9603"/>
        <dbReference type="ChEBI" id="CHEBI:15378"/>
        <dbReference type="ChEBI" id="CHEBI:58405"/>
        <dbReference type="ChEBI" id="CHEBI:60033"/>
        <dbReference type="ChEBI" id="CHEBI:78435"/>
        <dbReference type="EC" id="2.4.99.28"/>
    </reaction>
</comment>
<gene>
    <name evidence="11 13" type="primary">mtgA</name>
    <name evidence="13" type="ORF">KL86PLE_60495</name>
</gene>
<evidence type="ECO:0000256" key="2">
    <source>
        <dbReference type="ARBA" id="ARBA00022519"/>
    </source>
</evidence>
<evidence type="ECO:0000256" key="8">
    <source>
        <dbReference type="ARBA" id="ARBA00022989"/>
    </source>
</evidence>